<evidence type="ECO:0000313" key="11">
    <source>
        <dbReference type="Proteomes" id="UP000029492"/>
    </source>
</evidence>
<feature type="domain" description="Flagellar basal-body/hook protein C-terminal" evidence="7">
    <location>
        <begin position="357"/>
        <end position="400"/>
    </location>
</feature>
<feature type="domain" description="Flagellar basal body rod protein N-terminal" evidence="6">
    <location>
        <begin position="7"/>
        <end position="37"/>
    </location>
</feature>
<comment type="subcellular location">
    <subcellularLocation>
        <location evidence="1 5">Bacterial flagellum basal body</location>
    </subcellularLocation>
</comment>
<dbReference type="Gene3D" id="2.60.98.20">
    <property type="entry name" value="Flagellar hook protein FlgE"/>
    <property type="match status" value="1"/>
</dbReference>
<dbReference type="EMBL" id="CP003811">
    <property type="protein sequence ID" value="AIQ89858.1"/>
    <property type="molecule type" value="Genomic_DNA"/>
</dbReference>
<protein>
    <recommendedName>
        <fullName evidence="3 5">Flagellar hook protein FlgE</fullName>
    </recommendedName>
</protein>
<dbReference type="STRING" id="693986.MOC_2103"/>
<dbReference type="InterPro" id="IPR037058">
    <property type="entry name" value="Falgellar_hook_FlgE_sf"/>
</dbReference>
<dbReference type="NCBIfam" id="TIGR03506">
    <property type="entry name" value="FlgEFG_subfam"/>
    <property type="match status" value="1"/>
</dbReference>
<dbReference type="InterPro" id="IPR001444">
    <property type="entry name" value="Flag_bb_rod_N"/>
</dbReference>
<dbReference type="Pfam" id="PF00460">
    <property type="entry name" value="Flg_bb_rod"/>
    <property type="match status" value="1"/>
</dbReference>
<dbReference type="GO" id="GO:0009424">
    <property type="term" value="C:bacterial-type flagellum hook"/>
    <property type="evidence" value="ECO:0007669"/>
    <property type="project" value="TreeGrafter"/>
</dbReference>
<dbReference type="GO" id="GO:0071978">
    <property type="term" value="P:bacterial-type flagellum-dependent swarming motility"/>
    <property type="evidence" value="ECO:0007669"/>
    <property type="project" value="TreeGrafter"/>
</dbReference>
<evidence type="ECO:0000259" key="7">
    <source>
        <dbReference type="Pfam" id="PF06429"/>
    </source>
</evidence>
<evidence type="ECO:0000256" key="1">
    <source>
        <dbReference type="ARBA" id="ARBA00004117"/>
    </source>
</evidence>
<reference evidence="10 11" key="1">
    <citation type="journal article" date="2014" name="PLoS ONE">
        <title>Genome Information of Methylobacterium oryzae, a Plant-Probiotic Methylotroph in the Phyllosphere.</title>
        <authorList>
            <person name="Kwak M.J."/>
            <person name="Jeong H."/>
            <person name="Madhaiyan M."/>
            <person name="Lee Y."/>
            <person name="Sa T.M."/>
            <person name="Oh T.K."/>
            <person name="Kim J.F."/>
        </authorList>
    </citation>
    <scope>NUCLEOTIDE SEQUENCE [LARGE SCALE GENOMIC DNA]</scope>
    <source>
        <strain evidence="10 11">CBMB20</strain>
    </source>
</reference>
<dbReference type="Pfam" id="PF22692">
    <property type="entry name" value="LlgE_F_G_D1"/>
    <property type="match status" value="1"/>
</dbReference>
<keyword evidence="10" id="KW-0966">Cell projection</keyword>
<sequence>MGLYGVLNSGVSGMNAQTNRLGTVADNIQNQNTTGYKRASTEFSSLLIDPNPGSYESGSVDTIVRHAITSQGTRSATTSATDLAVNGNGFFVVKDPGGRTYLTRAGNFIEDATTKDLVNAAGMHLMGYSLASGDPKVSLNSYDGLVPVNTASLSMQARPSTIGTISGNLPADAAIVTGGANFTKATSITTYDNLGHAVVVDLYFSKTASNTWQVSAYDSSKPANFPGSPLGQTNLTFDSNGKIQGLPKLNFTVPKGQPVSIDMANMTALAGEYTITGGANGSAPMSVVGTDIDRDGTVYAVYQDGKKAAAFKVPLATVESPDNLSPQAGNVFDTTPSSGTPQIGFATVGGRGQILKGTLEESNVDLGTELATMIQSQTSYGANSKVFQTGAEMLELLVNLKR</sequence>
<dbReference type="GO" id="GO:0009425">
    <property type="term" value="C:bacterial-type flagellum basal body"/>
    <property type="evidence" value="ECO:0007669"/>
    <property type="project" value="UniProtKB-SubCell"/>
</dbReference>
<dbReference type="PANTHER" id="PTHR30435">
    <property type="entry name" value="FLAGELLAR PROTEIN"/>
    <property type="match status" value="1"/>
</dbReference>
<evidence type="ECO:0000259" key="9">
    <source>
        <dbReference type="Pfam" id="PF22692"/>
    </source>
</evidence>
<dbReference type="SUPFAM" id="SSF117143">
    <property type="entry name" value="Flagellar hook protein flgE"/>
    <property type="match status" value="1"/>
</dbReference>
<dbReference type="InterPro" id="IPR020013">
    <property type="entry name" value="Flagellar_FlgE/F/G"/>
</dbReference>
<keyword evidence="4 5" id="KW-0975">Bacterial flagellum</keyword>
<dbReference type="AlphaFoldDB" id="A0A089NVI8"/>
<feature type="domain" description="Flagellar hook protein FlgE/F/G-like D1" evidence="9">
    <location>
        <begin position="84"/>
        <end position="127"/>
    </location>
</feature>
<dbReference type="GO" id="GO:0005829">
    <property type="term" value="C:cytosol"/>
    <property type="evidence" value="ECO:0007669"/>
    <property type="project" value="TreeGrafter"/>
</dbReference>
<dbReference type="eggNOG" id="COG1749">
    <property type="taxonomic scope" value="Bacteria"/>
</dbReference>
<dbReference type="InterPro" id="IPR011491">
    <property type="entry name" value="FlgE_D2"/>
</dbReference>
<dbReference type="Pfam" id="PF07559">
    <property type="entry name" value="FlgE_D2"/>
    <property type="match status" value="1"/>
</dbReference>
<keyword evidence="11" id="KW-1185">Reference proteome</keyword>
<dbReference type="RefSeq" id="WP_043756870.1">
    <property type="nucleotide sequence ID" value="NZ_CP003811.1"/>
</dbReference>
<dbReference type="InterPro" id="IPR053967">
    <property type="entry name" value="LlgE_F_G-like_D1"/>
</dbReference>
<gene>
    <name evidence="10" type="ORF">MOC_2103</name>
</gene>
<dbReference type="PANTHER" id="PTHR30435:SF1">
    <property type="entry name" value="FLAGELLAR HOOK PROTEIN FLGE"/>
    <property type="match status" value="1"/>
</dbReference>
<keyword evidence="10" id="KW-0282">Flagellum</keyword>
<organism evidence="10 11">
    <name type="scientific">Methylobacterium oryzae CBMB20</name>
    <dbReference type="NCBI Taxonomy" id="693986"/>
    <lineage>
        <taxon>Bacteria</taxon>
        <taxon>Pseudomonadati</taxon>
        <taxon>Pseudomonadota</taxon>
        <taxon>Alphaproteobacteria</taxon>
        <taxon>Hyphomicrobiales</taxon>
        <taxon>Methylobacteriaceae</taxon>
        <taxon>Methylobacterium</taxon>
    </lineage>
</organism>
<dbReference type="InterPro" id="IPR010930">
    <property type="entry name" value="Flg_bb/hook_C_dom"/>
</dbReference>
<evidence type="ECO:0000256" key="4">
    <source>
        <dbReference type="ARBA" id="ARBA00023143"/>
    </source>
</evidence>
<evidence type="ECO:0000313" key="10">
    <source>
        <dbReference type="EMBL" id="AIQ89858.1"/>
    </source>
</evidence>
<comment type="function">
    <text evidence="5">A flexible structure which links the flagellar filament to the drive apparatus in the basal body.</text>
</comment>
<dbReference type="Proteomes" id="UP000029492">
    <property type="component" value="Chromosome"/>
</dbReference>
<evidence type="ECO:0000256" key="2">
    <source>
        <dbReference type="ARBA" id="ARBA00009677"/>
    </source>
</evidence>
<dbReference type="InterPro" id="IPR037925">
    <property type="entry name" value="FlgE/F/G-like"/>
</dbReference>
<accession>A0A089NVI8</accession>
<evidence type="ECO:0000259" key="6">
    <source>
        <dbReference type="Pfam" id="PF00460"/>
    </source>
</evidence>
<evidence type="ECO:0000256" key="3">
    <source>
        <dbReference type="ARBA" id="ARBA00019015"/>
    </source>
</evidence>
<name>A0A089NVI8_9HYPH</name>
<dbReference type="Pfam" id="PF06429">
    <property type="entry name" value="Flg_bbr_C"/>
    <property type="match status" value="1"/>
</dbReference>
<comment type="similarity">
    <text evidence="2 5">Belongs to the flagella basal body rod proteins family.</text>
</comment>
<evidence type="ECO:0000259" key="8">
    <source>
        <dbReference type="Pfam" id="PF07559"/>
    </source>
</evidence>
<dbReference type="KEGG" id="mor:MOC_2103"/>
<dbReference type="HOGENOM" id="CLU_013687_2_3_5"/>
<proteinExistence type="inferred from homology"/>
<evidence type="ECO:0000256" key="5">
    <source>
        <dbReference type="RuleBase" id="RU362116"/>
    </source>
</evidence>
<keyword evidence="10" id="KW-0969">Cilium</keyword>
<feature type="domain" description="Flagellar hook protein FlgE D2" evidence="8">
    <location>
        <begin position="180"/>
        <end position="274"/>
    </location>
</feature>